<comment type="subunit">
    <text evidence="3">Homodimer.</text>
</comment>
<evidence type="ECO:0000256" key="10">
    <source>
        <dbReference type="ARBA" id="ARBA00023125"/>
    </source>
</evidence>
<dbReference type="Pfam" id="PF01475">
    <property type="entry name" value="FUR"/>
    <property type="match status" value="1"/>
</dbReference>
<dbReference type="Proteomes" id="UP000006034">
    <property type="component" value="Unassembled WGS sequence"/>
</dbReference>
<keyword evidence="10" id="KW-0238">DNA-binding</keyword>
<dbReference type="InterPro" id="IPR036388">
    <property type="entry name" value="WH-like_DNA-bd_sf"/>
</dbReference>
<evidence type="ECO:0000256" key="6">
    <source>
        <dbReference type="ARBA" id="ARBA00022491"/>
    </source>
</evidence>
<evidence type="ECO:0000313" key="14">
    <source>
        <dbReference type="EMBL" id="EFV42998.1"/>
    </source>
</evidence>
<comment type="cofactor">
    <cofactor evidence="12">
        <name>Zn(2+)</name>
        <dbReference type="ChEBI" id="CHEBI:29105"/>
    </cofactor>
    <text evidence="12">Binds 1 zinc ion per subunit.</text>
</comment>
<evidence type="ECO:0000256" key="9">
    <source>
        <dbReference type="ARBA" id="ARBA00023015"/>
    </source>
</evidence>
<comment type="subcellular location">
    <subcellularLocation>
        <location evidence="1">Cytoplasm</location>
    </subcellularLocation>
</comment>
<evidence type="ECO:0000256" key="3">
    <source>
        <dbReference type="ARBA" id="ARBA00011738"/>
    </source>
</evidence>
<evidence type="ECO:0000256" key="4">
    <source>
        <dbReference type="ARBA" id="ARBA00020910"/>
    </source>
</evidence>
<proteinExistence type="inferred from homology"/>
<dbReference type="RefSeq" id="WP_005029765.1">
    <property type="nucleotide sequence ID" value="NZ_KE150238.1"/>
</dbReference>
<dbReference type="GO" id="GO:0005829">
    <property type="term" value="C:cytosol"/>
    <property type="evidence" value="ECO:0007669"/>
    <property type="project" value="TreeGrafter"/>
</dbReference>
<dbReference type="PANTHER" id="PTHR33202:SF2">
    <property type="entry name" value="FERRIC UPTAKE REGULATION PROTEIN"/>
    <property type="match status" value="1"/>
</dbReference>
<dbReference type="CDD" id="cd07153">
    <property type="entry name" value="Fur_like"/>
    <property type="match status" value="1"/>
</dbReference>
<comment type="caution">
    <text evidence="14">The sequence shown here is derived from an EMBL/GenBank/DDBJ whole genome shotgun (WGS) entry which is preliminary data.</text>
</comment>
<keyword evidence="13" id="KW-0408">Iron</keyword>
<dbReference type="eggNOG" id="COG0735">
    <property type="taxonomic scope" value="Bacteria"/>
</dbReference>
<gene>
    <name evidence="14" type="ORF">HMPREF0179_03207</name>
</gene>
<dbReference type="SUPFAM" id="SSF46785">
    <property type="entry name" value="Winged helix' DNA-binding domain"/>
    <property type="match status" value="1"/>
</dbReference>
<evidence type="ECO:0000313" key="15">
    <source>
        <dbReference type="Proteomes" id="UP000006034"/>
    </source>
</evidence>
<protein>
    <recommendedName>
        <fullName evidence="4">Ferric uptake regulation protein</fullName>
    </recommendedName>
</protein>
<reference evidence="14 15" key="2">
    <citation type="submission" date="2013-04" db="EMBL/GenBank/DDBJ databases">
        <title>The Genome Sequence of Bilophila wadsworthia 3_1_6.</title>
        <authorList>
            <consortium name="The Broad Institute Genomics Platform"/>
            <person name="Earl A."/>
            <person name="Ward D."/>
            <person name="Feldgarden M."/>
            <person name="Gevers D."/>
            <person name="Sibley C."/>
            <person name="Strauss J."/>
            <person name="Allen-Vercoe E."/>
            <person name="Walker B."/>
            <person name="Young S."/>
            <person name="Zeng Q."/>
            <person name="Gargeya S."/>
            <person name="Fitzgerald M."/>
            <person name="Haas B."/>
            <person name="Abouelleil A."/>
            <person name="Allen A.W."/>
            <person name="Alvarado L."/>
            <person name="Arachchi H.M."/>
            <person name="Berlin A.M."/>
            <person name="Chapman S.B."/>
            <person name="Gainer-Dewar J."/>
            <person name="Goldberg J."/>
            <person name="Griggs A."/>
            <person name="Gujja S."/>
            <person name="Hansen M."/>
            <person name="Howarth C."/>
            <person name="Imamovic A."/>
            <person name="Ireland A."/>
            <person name="Larimer J."/>
            <person name="McCowan C."/>
            <person name="Murphy C."/>
            <person name="Pearson M."/>
            <person name="Poon T.W."/>
            <person name="Priest M."/>
            <person name="Roberts A."/>
            <person name="Saif S."/>
            <person name="Shea T."/>
            <person name="Sisk P."/>
            <person name="Sykes S."/>
            <person name="Wortman J."/>
            <person name="Nusbaum C."/>
            <person name="Birren B."/>
        </authorList>
    </citation>
    <scope>NUCLEOTIDE SEQUENCE [LARGE SCALE GENOMIC DNA]</scope>
    <source>
        <strain evidence="14 15">3_1_6</strain>
    </source>
</reference>
<feature type="binding site" evidence="13">
    <location>
        <position position="98"/>
    </location>
    <ligand>
        <name>Fe cation</name>
        <dbReference type="ChEBI" id="CHEBI:24875"/>
    </ligand>
</feature>
<feature type="binding site" evidence="12">
    <location>
        <position position="102"/>
    </location>
    <ligand>
        <name>Zn(2+)</name>
        <dbReference type="ChEBI" id="CHEBI:29105"/>
    </ligand>
</feature>
<evidence type="ECO:0000256" key="2">
    <source>
        <dbReference type="ARBA" id="ARBA00007957"/>
    </source>
</evidence>
<feature type="binding site" evidence="13">
    <location>
        <position position="134"/>
    </location>
    <ligand>
        <name>Fe cation</name>
        <dbReference type="ChEBI" id="CHEBI:24875"/>
    </ligand>
</feature>
<dbReference type="EMBL" id="ADCP02000001">
    <property type="protein sequence ID" value="EFV42998.1"/>
    <property type="molecule type" value="Genomic_DNA"/>
</dbReference>
<feature type="binding site" evidence="13">
    <location>
        <position position="96"/>
    </location>
    <ligand>
        <name>Fe cation</name>
        <dbReference type="ChEBI" id="CHEBI:24875"/>
    </ligand>
</feature>
<comment type="similarity">
    <text evidence="2">Belongs to the Fur family.</text>
</comment>
<evidence type="ECO:0000256" key="7">
    <source>
        <dbReference type="ARBA" id="ARBA00022723"/>
    </source>
</evidence>
<evidence type="ECO:0000256" key="1">
    <source>
        <dbReference type="ARBA" id="ARBA00004496"/>
    </source>
</evidence>
<keyword evidence="15" id="KW-1185">Reference proteome</keyword>
<evidence type="ECO:0000256" key="11">
    <source>
        <dbReference type="ARBA" id="ARBA00023163"/>
    </source>
</evidence>
<organism evidence="14 15">
    <name type="scientific">Bilophila wadsworthia (strain 3_1_6)</name>
    <dbReference type="NCBI Taxonomy" id="563192"/>
    <lineage>
        <taxon>Bacteria</taxon>
        <taxon>Pseudomonadati</taxon>
        <taxon>Thermodesulfobacteriota</taxon>
        <taxon>Desulfovibrionia</taxon>
        <taxon>Desulfovibrionales</taxon>
        <taxon>Desulfovibrionaceae</taxon>
        <taxon>Bilophila</taxon>
    </lineage>
</organism>
<dbReference type="GeneID" id="78084337"/>
<dbReference type="InterPro" id="IPR002481">
    <property type="entry name" value="FUR"/>
</dbReference>
<accession>E5YAI6</accession>
<dbReference type="GO" id="GO:1900376">
    <property type="term" value="P:regulation of secondary metabolite biosynthetic process"/>
    <property type="evidence" value="ECO:0007669"/>
    <property type="project" value="TreeGrafter"/>
</dbReference>
<dbReference type="GO" id="GO:0008270">
    <property type="term" value="F:zinc ion binding"/>
    <property type="evidence" value="ECO:0007669"/>
    <property type="project" value="TreeGrafter"/>
</dbReference>
<keyword evidence="11" id="KW-0804">Transcription</keyword>
<feature type="binding site" evidence="12">
    <location>
        <position position="145"/>
    </location>
    <ligand>
        <name>Zn(2+)</name>
        <dbReference type="ChEBI" id="CHEBI:29105"/>
    </ligand>
</feature>
<dbReference type="Gene3D" id="1.10.10.10">
    <property type="entry name" value="Winged helix-like DNA-binding domain superfamily/Winged helix DNA-binding domain"/>
    <property type="match status" value="1"/>
</dbReference>
<keyword evidence="8 12" id="KW-0862">Zinc</keyword>
<keyword evidence="7 12" id="KW-0479">Metal-binding</keyword>
<dbReference type="OrthoDB" id="8659436at2"/>
<evidence type="ECO:0000256" key="12">
    <source>
        <dbReference type="PIRSR" id="PIRSR602481-1"/>
    </source>
</evidence>
<dbReference type="GO" id="GO:0003700">
    <property type="term" value="F:DNA-binding transcription factor activity"/>
    <property type="evidence" value="ECO:0007669"/>
    <property type="project" value="InterPro"/>
</dbReference>
<reference evidence="14 15" key="1">
    <citation type="submission" date="2010-10" db="EMBL/GenBank/DDBJ databases">
        <authorList>
            <consortium name="The Broad Institute Genome Sequencing Platform"/>
            <person name="Ward D."/>
            <person name="Earl A."/>
            <person name="Feldgarden M."/>
            <person name="Young S.K."/>
            <person name="Gargeya S."/>
            <person name="Zeng Q."/>
            <person name="Alvarado L."/>
            <person name="Berlin A."/>
            <person name="Bochicchio J."/>
            <person name="Chapman S.B."/>
            <person name="Chen Z."/>
            <person name="Freedman E."/>
            <person name="Gellesch M."/>
            <person name="Goldberg J."/>
            <person name="Griggs A."/>
            <person name="Gujja S."/>
            <person name="Heilman E."/>
            <person name="Heiman D."/>
            <person name="Howarth C."/>
            <person name="Mehta T."/>
            <person name="Neiman D."/>
            <person name="Pearson M."/>
            <person name="Roberts A."/>
            <person name="Saif S."/>
            <person name="Shea T."/>
            <person name="Shenoy N."/>
            <person name="Sisk P."/>
            <person name="Stolte C."/>
            <person name="Sykes S."/>
            <person name="White J."/>
            <person name="Yandava C."/>
            <person name="Allen-Vercoe E."/>
            <person name="Sibley C."/>
            <person name="Ambrose C.E."/>
            <person name="Strauss J."/>
            <person name="Daigneault M."/>
            <person name="Haas B."/>
            <person name="Nusbaum C."/>
            <person name="Birren B."/>
        </authorList>
    </citation>
    <scope>NUCLEOTIDE SEQUENCE [LARGE SCALE GENOMIC DNA]</scope>
    <source>
        <strain evidence="14 15">3_1_6</strain>
    </source>
</reference>
<dbReference type="GO" id="GO:0045892">
    <property type="term" value="P:negative regulation of DNA-templated transcription"/>
    <property type="evidence" value="ECO:0007669"/>
    <property type="project" value="TreeGrafter"/>
</dbReference>
<name>E5YAI6_BILW3</name>
<comment type="cofactor">
    <cofactor evidence="13">
        <name>Mn(2+)</name>
        <dbReference type="ChEBI" id="CHEBI:29035"/>
    </cofactor>
    <cofactor evidence="13">
        <name>Fe(2+)</name>
        <dbReference type="ChEBI" id="CHEBI:29033"/>
    </cofactor>
    <text evidence="13">Binds 1 Mn(2+) or Fe(2+) ion per subunit.</text>
</comment>
<dbReference type="Gene3D" id="3.30.1490.190">
    <property type="match status" value="1"/>
</dbReference>
<dbReference type="InterPro" id="IPR043135">
    <property type="entry name" value="Fur_C"/>
</dbReference>
<evidence type="ECO:0000256" key="8">
    <source>
        <dbReference type="ARBA" id="ARBA00022833"/>
    </source>
</evidence>
<feature type="binding site" evidence="12">
    <location>
        <position position="105"/>
    </location>
    <ligand>
        <name>Zn(2+)</name>
        <dbReference type="ChEBI" id="CHEBI:29105"/>
    </ligand>
</feature>
<dbReference type="InterPro" id="IPR036390">
    <property type="entry name" value="WH_DNA-bd_sf"/>
</dbReference>
<evidence type="ECO:0000256" key="5">
    <source>
        <dbReference type="ARBA" id="ARBA00022490"/>
    </source>
</evidence>
<dbReference type="GO" id="GO:0000976">
    <property type="term" value="F:transcription cis-regulatory region binding"/>
    <property type="evidence" value="ECO:0007669"/>
    <property type="project" value="TreeGrafter"/>
</dbReference>
<keyword evidence="5" id="KW-0963">Cytoplasm</keyword>
<dbReference type="STRING" id="563192.HMPREF0179_03207"/>
<dbReference type="HOGENOM" id="CLU_096072_3_1_7"/>
<keyword evidence="6" id="KW-0678">Repressor</keyword>
<feature type="binding site" evidence="13">
    <location>
        <position position="117"/>
    </location>
    <ligand>
        <name>Fe cation</name>
        <dbReference type="ChEBI" id="CHEBI:24875"/>
    </ligand>
</feature>
<dbReference type="AlphaFoldDB" id="E5YAI6"/>
<sequence length="153" mass="17258">MSGGQVHVDPETVFTRFLRGKGCHNTQQRRAIVSVFFQEEGHLTIDDLYGRVQRQDPTVGQSTVYRTMKLLCEAGLAKEVSFGGGVVRYEQASDWHHDHLICECCGKSIEVVDPKIEALQERLVRQYGFTPTQHRLYLYGVCPECLAGQSPSK</sequence>
<keyword evidence="9" id="KW-0805">Transcription regulation</keyword>
<feature type="binding site" evidence="12">
    <location>
        <position position="142"/>
    </location>
    <ligand>
        <name>Zn(2+)</name>
        <dbReference type="ChEBI" id="CHEBI:29105"/>
    </ligand>
</feature>
<dbReference type="PANTHER" id="PTHR33202">
    <property type="entry name" value="ZINC UPTAKE REGULATION PROTEIN"/>
    <property type="match status" value="1"/>
</dbReference>
<evidence type="ECO:0000256" key="13">
    <source>
        <dbReference type="PIRSR" id="PIRSR602481-2"/>
    </source>
</evidence>